<reference evidence="3 4" key="1">
    <citation type="journal article" date="2007" name="Science">
        <title>The Chlamydomonas genome reveals the evolution of key animal and plant functions.</title>
        <authorList>
            <person name="Merchant S.S."/>
            <person name="Prochnik S.E."/>
            <person name="Vallon O."/>
            <person name="Harris E.H."/>
            <person name="Karpowicz S.J."/>
            <person name="Witman G.B."/>
            <person name="Terry A."/>
            <person name="Salamov A."/>
            <person name="Fritz-Laylin L.K."/>
            <person name="Marechal-Drouard L."/>
            <person name="Marshall W.F."/>
            <person name="Qu L.H."/>
            <person name="Nelson D.R."/>
            <person name="Sanderfoot A.A."/>
            <person name="Spalding M.H."/>
            <person name="Kapitonov V.V."/>
            <person name="Ren Q."/>
            <person name="Ferris P."/>
            <person name="Lindquist E."/>
            <person name="Shapiro H."/>
            <person name="Lucas S.M."/>
            <person name="Grimwood J."/>
            <person name="Schmutz J."/>
            <person name="Cardol P."/>
            <person name="Cerutti H."/>
            <person name="Chanfreau G."/>
            <person name="Chen C.L."/>
            <person name="Cognat V."/>
            <person name="Croft M.T."/>
            <person name="Dent R."/>
            <person name="Dutcher S."/>
            <person name="Fernandez E."/>
            <person name="Fukuzawa H."/>
            <person name="Gonzalez-Ballester D."/>
            <person name="Gonzalez-Halphen D."/>
            <person name="Hallmann A."/>
            <person name="Hanikenne M."/>
            <person name="Hippler M."/>
            <person name="Inwood W."/>
            <person name="Jabbari K."/>
            <person name="Kalanon M."/>
            <person name="Kuras R."/>
            <person name="Lefebvre P.A."/>
            <person name="Lemaire S.D."/>
            <person name="Lobanov A.V."/>
            <person name="Lohr M."/>
            <person name="Manuell A."/>
            <person name="Meier I."/>
            <person name="Mets L."/>
            <person name="Mittag M."/>
            <person name="Mittelmeier T."/>
            <person name="Moroney J.V."/>
            <person name="Moseley J."/>
            <person name="Napoli C."/>
            <person name="Nedelcu A.M."/>
            <person name="Niyogi K."/>
            <person name="Novoselov S.V."/>
            <person name="Paulsen I.T."/>
            <person name="Pazour G."/>
            <person name="Purton S."/>
            <person name="Ral J.P."/>
            <person name="Riano-Pachon D.M."/>
            <person name="Riekhof W."/>
            <person name="Rymarquis L."/>
            <person name="Schroda M."/>
            <person name="Stern D."/>
            <person name="Umen J."/>
            <person name="Willows R."/>
            <person name="Wilson N."/>
            <person name="Zimmer S.L."/>
            <person name="Allmer J."/>
            <person name="Balk J."/>
            <person name="Bisova K."/>
            <person name="Chen C.J."/>
            <person name="Elias M."/>
            <person name="Gendler K."/>
            <person name="Hauser C."/>
            <person name="Lamb M.R."/>
            <person name="Ledford H."/>
            <person name="Long J.C."/>
            <person name="Minagawa J."/>
            <person name="Page M.D."/>
            <person name="Pan J."/>
            <person name="Pootakham W."/>
            <person name="Roje S."/>
            <person name="Rose A."/>
            <person name="Stahlberg E."/>
            <person name="Terauchi A.M."/>
            <person name="Yang P."/>
            <person name="Ball S."/>
            <person name="Bowler C."/>
            <person name="Dieckmann C.L."/>
            <person name="Gladyshev V.N."/>
            <person name="Green P."/>
            <person name="Jorgensen R."/>
            <person name="Mayfield S."/>
            <person name="Mueller-Roeber B."/>
            <person name="Rajamani S."/>
            <person name="Sayre R.T."/>
            <person name="Brokstein P."/>
            <person name="Dubchak I."/>
            <person name="Goodstein D."/>
            <person name="Hornick L."/>
            <person name="Huang Y.W."/>
            <person name="Jhaveri J."/>
            <person name="Luo Y."/>
            <person name="Martinez D."/>
            <person name="Ngau W.C."/>
            <person name="Otillar B."/>
            <person name="Poliakov A."/>
            <person name="Porter A."/>
            <person name="Szajkowski L."/>
            <person name="Werner G."/>
            <person name="Zhou K."/>
            <person name="Grigoriev I.V."/>
            <person name="Rokhsar D.S."/>
            <person name="Grossman A.R."/>
        </authorList>
    </citation>
    <scope>NUCLEOTIDE SEQUENCE [LARGE SCALE GENOMIC DNA]</scope>
    <source>
        <strain evidence="4">CC-503</strain>
    </source>
</reference>
<feature type="region of interest" description="Disordered" evidence="1">
    <location>
        <begin position="2151"/>
        <end position="2180"/>
    </location>
</feature>
<dbReference type="Pfam" id="PF00078">
    <property type="entry name" value="RVT_1"/>
    <property type="match status" value="1"/>
</dbReference>
<dbReference type="Pfam" id="PF03372">
    <property type="entry name" value="Exo_endo_phos"/>
    <property type="match status" value="1"/>
</dbReference>
<dbReference type="SUPFAM" id="SSF56219">
    <property type="entry name" value="DNase I-like"/>
    <property type="match status" value="1"/>
</dbReference>
<feature type="compositionally biased region" description="Low complexity" evidence="1">
    <location>
        <begin position="661"/>
        <end position="677"/>
    </location>
</feature>
<organism evidence="3 4">
    <name type="scientific">Chlamydomonas reinhardtii</name>
    <name type="common">Chlamydomonas smithii</name>
    <dbReference type="NCBI Taxonomy" id="3055"/>
    <lineage>
        <taxon>Eukaryota</taxon>
        <taxon>Viridiplantae</taxon>
        <taxon>Chlorophyta</taxon>
        <taxon>core chlorophytes</taxon>
        <taxon>Chlorophyceae</taxon>
        <taxon>CS clade</taxon>
        <taxon>Chlamydomonadales</taxon>
        <taxon>Chlamydomonadaceae</taxon>
        <taxon>Chlamydomonas</taxon>
    </lineage>
</organism>
<feature type="compositionally biased region" description="Pro residues" evidence="1">
    <location>
        <begin position="2153"/>
        <end position="2168"/>
    </location>
</feature>
<feature type="region of interest" description="Disordered" evidence="1">
    <location>
        <begin position="971"/>
        <end position="1014"/>
    </location>
</feature>
<dbReference type="Gene3D" id="3.60.10.10">
    <property type="entry name" value="Endonuclease/exonuclease/phosphatase"/>
    <property type="match status" value="1"/>
</dbReference>
<dbReference type="PANTHER" id="PTHR19446">
    <property type="entry name" value="REVERSE TRANSCRIPTASES"/>
    <property type="match status" value="1"/>
</dbReference>
<feature type="compositionally biased region" description="Gly residues" evidence="1">
    <location>
        <begin position="770"/>
        <end position="790"/>
    </location>
</feature>
<feature type="compositionally biased region" description="Low complexity" evidence="1">
    <location>
        <begin position="2598"/>
        <end position="2610"/>
    </location>
</feature>
<dbReference type="EMBL" id="KZ454955">
    <property type="protein sequence ID" value="PNW69651.1"/>
    <property type="molecule type" value="Genomic_DNA"/>
</dbReference>
<dbReference type="GeneID" id="5721569"/>
<feature type="compositionally biased region" description="Low complexity" evidence="1">
    <location>
        <begin position="976"/>
        <end position="985"/>
    </location>
</feature>
<feature type="compositionally biased region" description="Low complexity" evidence="1">
    <location>
        <begin position="609"/>
        <end position="633"/>
    </location>
</feature>
<evidence type="ECO:0000259" key="2">
    <source>
        <dbReference type="PROSITE" id="PS50878"/>
    </source>
</evidence>
<gene>
    <name evidence="3" type="ORF">CHLRE_28g757497v5</name>
</gene>
<feature type="region of interest" description="Disordered" evidence="1">
    <location>
        <begin position="661"/>
        <end position="840"/>
    </location>
</feature>
<dbReference type="OrthoDB" id="1934719at2759"/>
<evidence type="ECO:0000313" key="3">
    <source>
        <dbReference type="EMBL" id="PNW69651.1"/>
    </source>
</evidence>
<dbReference type="InParanoid" id="A0A2K3CMY4"/>
<dbReference type="InterPro" id="IPR000477">
    <property type="entry name" value="RT_dom"/>
</dbReference>
<feature type="region of interest" description="Disordered" evidence="1">
    <location>
        <begin position="375"/>
        <end position="444"/>
    </location>
</feature>
<keyword evidence="4" id="KW-1185">Reference proteome</keyword>
<feature type="region of interest" description="Disordered" evidence="1">
    <location>
        <begin position="2664"/>
        <end position="2709"/>
    </location>
</feature>
<feature type="region of interest" description="Disordered" evidence="1">
    <location>
        <begin position="467"/>
        <end position="488"/>
    </location>
</feature>
<feature type="compositionally biased region" description="Low complexity" evidence="1">
    <location>
        <begin position="467"/>
        <end position="479"/>
    </location>
</feature>
<feature type="compositionally biased region" description="Low complexity" evidence="1">
    <location>
        <begin position="2169"/>
        <end position="2180"/>
    </location>
</feature>
<dbReference type="InterPro" id="IPR005135">
    <property type="entry name" value="Endo/exonuclease/phosphatase"/>
</dbReference>
<feature type="region of interest" description="Disordered" evidence="1">
    <location>
        <begin position="2580"/>
        <end position="2610"/>
    </location>
</feature>
<feature type="compositionally biased region" description="Low complexity" evidence="1">
    <location>
        <begin position="434"/>
        <end position="444"/>
    </location>
</feature>
<name>A0A2K3CMY4_CHLRE</name>
<proteinExistence type="predicted"/>
<dbReference type="RefSeq" id="XP_042914078.1">
    <property type="nucleotide sequence ID" value="XM_043072990.1"/>
</dbReference>
<dbReference type="Proteomes" id="UP000006906">
    <property type="component" value="Unassembled WGS sequence"/>
</dbReference>
<accession>A0A2K3CMY4</accession>
<feature type="domain" description="Reverse transcriptase" evidence="2">
    <location>
        <begin position="1544"/>
        <end position="1830"/>
    </location>
</feature>
<evidence type="ECO:0000256" key="1">
    <source>
        <dbReference type="SAM" id="MobiDB-lite"/>
    </source>
</evidence>
<protein>
    <recommendedName>
        <fullName evidence="2">Reverse transcriptase domain-containing protein</fullName>
    </recommendedName>
</protein>
<feature type="compositionally biased region" description="Low complexity" evidence="1">
    <location>
        <begin position="408"/>
        <end position="424"/>
    </location>
</feature>
<feature type="region of interest" description="Disordered" evidence="1">
    <location>
        <begin position="565"/>
        <end position="641"/>
    </location>
</feature>
<sequence>MPYLAADSTPAGGGNTASPFFSPGLQLHLALSTHSLADGVQDLTTQPQGPSLPTYPVLLVGATTGLPEGEQLSSAGVREVTSAALSVLDTMCRQGNQPQLLQGHSLHSTGRPSRTFAGLAFSRRATSASKAAFTAELMRKSPLAVPLQRGQAVLTVHVPVDTRPIIPGTYTVTVKMVGGPVWGAFRGRTDLVLQAGGYPTTSDPSNLACAYVVSEQCAKSVGPKGEPQAPAGQGITNHIFACVRGPVWDPQLSHLHCAKFEMPGEEPMQVEVRGAPQAAGTATTAAAGSLAQAAAGVADLGGNTLGVVRPAAAMATAADIVDHVGDVQMQEAAGLGDAAAAAAGASGPHSRAPPPLPVLVAGGSNRAAAAALRAALQQQPSSQQRVTAGGLSGVQPAAGVGGPPAARPRPAGAGPAGVQQQPSGAPAPRPPLDQQAAAGQDQEQTAVMQRYLAELADLNLQRQRRLQQQQQQELQRQGQSPRPRTGSQVVVLATRGGQDGAGGSPGVAASRRGQRVDIVDHMGDVQMQEAAGVGDTAAAAGGASGPPAVASPSLPALVAGGSTHAAAAPLRAERQQQPSSQQRVAAGGLSGGQPSAGVGGPPAVRRRTAGAGSAGAQQQPSGAPASQPPFDQRAAARQDQEQTAVMQRYLAYMADLHLQQQRRVQQQQQQEQQRQVQPPRPRTGSRFAVLATLGGQDGVGDGAATAASGRGRQAQPAVHAPPPPPQQQPRSKGRGGPAQLPQQRAGRLGGGLPPPQDGASSPPHVPTGRPAGGQQDGGGSGSRRQGGGAGQAVPQPPPQARPPLQTSQPAGGGKGRGRGLGAPAGASADTAGRAGGGAGSEAEYGAVCLTRDACVAIGSDLVTHQNRCADVQGFEWAQLGHDTLGGRLLAYLRDQGATVPDWAVCRVPAGRTAVLAQLRDEFTGWWRLYSAQPADTPLPSDVTEQLDDAAQQVQTAYMDYVLLDARTLRSAKRGPADPGGASGPSHRQRQHRSRSTSSPMSLGSAPLHPGGASSVNVNGLGSPFKARALVSHLQQVGADVAMVQETHATDTTALESCLRAAQGACLPWRHCLAASPAASPRSCGTAILARSRLSLPGCVLQPPSTDAAGRVVCWDWDVGHLRLRFVCVYAPTAVADKPAFFAGLHPHLATDRVLVVGGDWNCVTDASQEAAPSPSRAAGAPQLASLLAQFSLVDPWASKRGGAKGYTHPATPKPATPARLDRWYVSATAATWVVDVARTYGAPGDHNGVLLTLSLPDLPHAHREQWRFPTYLLFHPSLRLELKQRLEAHVAANPVASTGDGACTQWEADKFFLREAATSIHRRHARQTRDGLHGVVLAADAAAALADRPGASAAQRQAAAMANLAVREERAAAAAASHNARAALMEEHGERGTRWFHRQADEPAAGAQEPITHLKVPGQPAPVALTGPGTRNTVSAAAAAMYSSTSPTGLFRVQPVCTVSQQQLLEAIDRKVPADLQAAAEGSGDGALSDAELMAALAGSANGKAPGSDGVPYEVYKVFWALLGPRLCAAAAAAFAAAADAHDGGEMAATLPASWREGIITLIYKGKSLDRAELASYRPITLLNCDFKMVSKAVSARLQPALDAVVDELQTAFITGRWIGDNALYLQGLIEWMRLDVGADGTPRQGGALYFLDIEKAYDRVHRQWLYASAEGLGFGPRMLRWIRLLTANGSARVCVNGMLSDAFPVLNGLPQGSTASPPLWVIQMQPLTSFLRRQVEQGALRTPLLPSGEQAPPAAHHADDTTLTARDPAVDGPVLMAAVQLFCRASNARVHPDKSKAMGLGRFAHLTGPCPHTGVPFTTGAVTHLGVPLSCDSVAAAADLYTRRARGMAFVARLWAALSLTLVGRVHIAKQVLAAKLAYHFSFLNPSPAQLKELTDLVDHFAARSMHAEDASLVSHGNPLLLPKRETACLTYKDGGVNHVDLPAFLSALQAKTFALLAQPGRQPWKMLTRALLTHVRPASATTWAWVYSDAPAPAGLPARLAAAVGHVRSAGVEQHPPQPATQPPAAPPQWRVSLDQLWVANAAGAVSYVHYTGRLLEPGPGVLPPAVDGAWQPACVLQHRKPRHLWTFEERAAYDAASPGERAGAWPRAPYFLAPEAGVVVHPEHCRIAGVSLADYTVRDVRRAITAANPAAPPAPARPAAMPCPAPAQQAGGSGTQPAAQSRLVEREAEWQRAAAQLTTTAAQHFHNNPVALDPWLHRTSAAAALQNTPLFNLLLTAQLKAAKLEHFVAIWSAGGALCEVEEVQADLYTRRARGMAFVARLWAALSLTLVGRVHIAKQVLAAKLAYHFSFLNPSPAQLKELTDLVDHFAARSMHAEDASLVSHGNPLLLPKRETACLPYKDGGVNHVDLPAFLSALQAKTFALVAQPGRQPWKTLTRALLTHVRPDSATTWAWVYSDAPAPAGLPARLAAAVGHVRSAGVEQHPPQPATQPPAAPPQWRVSLDQLWVANAAGAVSYVHYTGRLLEPGPGVLPPAVDGAWQPACVLQHRKPRHLWTFEERAAYDAASPGERAGAWPRAPYFLAPEAGVVVHPEHCRIAGVSLADYTVRDVRRAITAANPAAPPAPARPAAMPCPAPAQQAGGSGTQPAAQSRLVEREAEWQRAAAQLTTTAAQHFHNNPVALDPWLHRTSAAAALQNTPLFNLSGEGPRRSARLQEQAAGGAGPSTGPATAAAAAAAAVEGDPRMPPPDASLLRGTWRRLWDSHASRGAKVLVYRLQHAYLPCGLYRAGKGIRPRVTTGCGGLGAHCPHPACGPPGPRAWASLTHIFLECPAYAQARTWLQQLWACVAPQAAAPPVTDAGFMLGDRMGMWASGPRGAGALLWSTLRATFLYAVWCAYWSREPAKQTSEHVVREVVSELRRVMQLRFTAATLTPETLSALPTQLLTAQLKAAKLEHFVAIWSAGGALCEVEEVQALAGVAAPGRLWDFLLSASCSGLEPA</sequence>
<evidence type="ECO:0000313" key="4">
    <source>
        <dbReference type="Proteomes" id="UP000006906"/>
    </source>
</evidence>
<dbReference type="InterPro" id="IPR036691">
    <property type="entry name" value="Endo/exonu/phosph_ase_sf"/>
</dbReference>
<feature type="compositionally biased region" description="Low complexity" evidence="1">
    <location>
        <begin position="2687"/>
        <end position="2700"/>
    </location>
</feature>
<feature type="compositionally biased region" description="Gly residues" evidence="1">
    <location>
        <begin position="810"/>
        <end position="822"/>
    </location>
</feature>
<dbReference type="PROSITE" id="PS50878">
    <property type="entry name" value="RT_POL"/>
    <property type="match status" value="1"/>
</dbReference>
<dbReference type="Gramene" id="PNW69651">
    <property type="protein sequence ID" value="PNW69651"/>
    <property type="gene ID" value="CHLRE_28g757497v5"/>
</dbReference>
<feature type="compositionally biased region" description="Low complexity" evidence="1">
    <location>
        <begin position="375"/>
        <end position="385"/>
    </location>
</feature>
<feature type="compositionally biased region" description="Pro residues" evidence="1">
    <location>
        <begin position="2582"/>
        <end position="2597"/>
    </location>
</feature>
<feature type="compositionally biased region" description="Low complexity" evidence="1">
    <location>
        <begin position="823"/>
        <end position="832"/>
    </location>
</feature>
<dbReference type="CDD" id="cd01650">
    <property type="entry name" value="RT_nLTR_like"/>
    <property type="match status" value="1"/>
</dbReference>
<dbReference type="KEGG" id="cre:CHLRE_28g757497v5"/>
<dbReference type="GO" id="GO:0003824">
    <property type="term" value="F:catalytic activity"/>
    <property type="evidence" value="ECO:0007669"/>
    <property type="project" value="InterPro"/>
</dbReference>